<evidence type="ECO:0000313" key="3">
    <source>
        <dbReference type="Proteomes" id="UP001148018"/>
    </source>
</evidence>
<evidence type="ECO:0000256" key="1">
    <source>
        <dbReference type="SAM" id="MobiDB-lite"/>
    </source>
</evidence>
<sequence length="90" mass="10473">MDEGSDEGPRVSVTDEIQRRINGIEMTDCDKDVRIPATGRDVELFGATTRKGEGEEDEDRKTEKRERRRECQEKEEMTIGKTRRDQREEG</sequence>
<gene>
    <name evidence="2" type="ORF">NHX12_014549</name>
</gene>
<name>A0A9Q0I3X6_9TELE</name>
<evidence type="ECO:0000313" key="2">
    <source>
        <dbReference type="EMBL" id="KAJ3584053.1"/>
    </source>
</evidence>
<feature type="region of interest" description="Disordered" evidence="1">
    <location>
        <begin position="37"/>
        <end position="90"/>
    </location>
</feature>
<protein>
    <submittedName>
        <fullName evidence="2">Uncharacterized protein</fullName>
    </submittedName>
</protein>
<reference evidence="2" key="1">
    <citation type="submission" date="2022-07" db="EMBL/GenBank/DDBJ databases">
        <title>Chromosome-level genome of Muraenolepis orangiensis.</title>
        <authorList>
            <person name="Kim J."/>
        </authorList>
    </citation>
    <scope>NUCLEOTIDE SEQUENCE</scope>
    <source>
        <strain evidence="2">KU_S4_2022</strain>
        <tissue evidence="2">Muscle</tissue>
    </source>
</reference>
<dbReference type="EMBL" id="JANIIK010000119">
    <property type="protein sequence ID" value="KAJ3584053.1"/>
    <property type="molecule type" value="Genomic_DNA"/>
</dbReference>
<dbReference type="AlphaFoldDB" id="A0A9Q0I3X6"/>
<organism evidence="2 3">
    <name type="scientific">Muraenolepis orangiensis</name>
    <name type="common">Patagonian moray cod</name>
    <dbReference type="NCBI Taxonomy" id="630683"/>
    <lineage>
        <taxon>Eukaryota</taxon>
        <taxon>Metazoa</taxon>
        <taxon>Chordata</taxon>
        <taxon>Craniata</taxon>
        <taxon>Vertebrata</taxon>
        <taxon>Euteleostomi</taxon>
        <taxon>Actinopterygii</taxon>
        <taxon>Neopterygii</taxon>
        <taxon>Teleostei</taxon>
        <taxon>Neoteleostei</taxon>
        <taxon>Acanthomorphata</taxon>
        <taxon>Zeiogadaria</taxon>
        <taxon>Gadariae</taxon>
        <taxon>Gadiformes</taxon>
        <taxon>Muraenolepidoidei</taxon>
        <taxon>Muraenolepididae</taxon>
        <taxon>Muraenolepis</taxon>
    </lineage>
</organism>
<dbReference type="Proteomes" id="UP001148018">
    <property type="component" value="Unassembled WGS sequence"/>
</dbReference>
<keyword evidence="3" id="KW-1185">Reference proteome</keyword>
<proteinExistence type="predicted"/>
<accession>A0A9Q0I3X6</accession>
<feature type="compositionally biased region" description="Basic and acidic residues" evidence="1">
    <location>
        <begin position="59"/>
        <end position="90"/>
    </location>
</feature>
<comment type="caution">
    <text evidence="2">The sequence shown here is derived from an EMBL/GenBank/DDBJ whole genome shotgun (WGS) entry which is preliminary data.</text>
</comment>